<feature type="domain" description="2EXR" evidence="1">
    <location>
        <begin position="4"/>
        <end position="84"/>
    </location>
</feature>
<keyword evidence="3" id="KW-1185">Reference proteome</keyword>
<dbReference type="Proteomes" id="UP001392437">
    <property type="component" value="Unassembled WGS sequence"/>
</dbReference>
<accession>A0AAW0RER0</accession>
<name>A0AAW0RER0_9PEZI</name>
<dbReference type="EMBL" id="JAQQWP010000001">
    <property type="protein sequence ID" value="KAK8133282.1"/>
    <property type="molecule type" value="Genomic_DNA"/>
</dbReference>
<gene>
    <name evidence="2" type="ORF">PG999_001455</name>
</gene>
<proteinExistence type="predicted"/>
<organism evidence="2 3">
    <name type="scientific">Apiospora kogelbergensis</name>
    <dbReference type="NCBI Taxonomy" id="1337665"/>
    <lineage>
        <taxon>Eukaryota</taxon>
        <taxon>Fungi</taxon>
        <taxon>Dikarya</taxon>
        <taxon>Ascomycota</taxon>
        <taxon>Pezizomycotina</taxon>
        <taxon>Sordariomycetes</taxon>
        <taxon>Xylariomycetidae</taxon>
        <taxon>Amphisphaeriales</taxon>
        <taxon>Apiosporaceae</taxon>
        <taxon>Apiospora</taxon>
    </lineage>
</organism>
<reference evidence="2 3" key="1">
    <citation type="submission" date="2023-01" db="EMBL/GenBank/DDBJ databases">
        <title>Analysis of 21 Apiospora genomes using comparative genomics revels a genus with tremendous synthesis potential of carbohydrate active enzymes and secondary metabolites.</title>
        <authorList>
            <person name="Sorensen T."/>
        </authorList>
    </citation>
    <scope>NUCLEOTIDE SEQUENCE [LARGE SCALE GENOMIC DNA]</scope>
    <source>
        <strain evidence="2 3">CBS 117206</strain>
    </source>
</reference>
<protein>
    <recommendedName>
        <fullName evidence="1">2EXR domain-containing protein</fullName>
    </recommendedName>
</protein>
<dbReference type="InterPro" id="IPR045518">
    <property type="entry name" value="2EXR"/>
</dbReference>
<comment type="caution">
    <text evidence="2">The sequence shown here is derived from an EMBL/GenBank/DDBJ whole genome shotgun (WGS) entry which is preliminary data.</text>
</comment>
<evidence type="ECO:0000259" key="1">
    <source>
        <dbReference type="Pfam" id="PF20150"/>
    </source>
</evidence>
<dbReference type="AlphaFoldDB" id="A0AAW0RER0"/>
<sequence length="92" mass="10931">MKAFECFPRLPSELRQDIWELTLQEEARSRPGVLFHETHHRVMPFKYLVSPVLSVNREARSAALRFYDVKLPVWPHLEKGPVWILERMGRTC</sequence>
<dbReference type="Pfam" id="PF20150">
    <property type="entry name" value="2EXR"/>
    <property type="match status" value="1"/>
</dbReference>
<evidence type="ECO:0000313" key="3">
    <source>
        <dbReference type="Proteomes" id="UP001392437"/>
    </source>
</evidence>
<evidence type="ECO:0000313" key="2">
    <source>
        <dbReference type="EMBL" id="KAK8133282.1"/>
    </source>
</evidence>